<dbReference type="InterPro" id="IPR005135">
    <property type="entry name" value="Endo/exonuclease/phosphatase"/>
</dbReference>
<dbReference type="Pfam" id="PF00078">
    <property type="entry name" value="RVT_1"/>
    <property type="match status" value="1"/>
</dbReference>
<evidence type="ECO:0000313" key="2">
    <source>
        <dbReference type="EMBL" id="CAH2086076.1"/>
    </source>
</evidence>
<evidence type="ECO:0000259" key="1">
    <source>
        <dbReference type="PROSITE" id="PS50878"/>
    </source>
</evidence>
<dbReference type="GO" id="GO:0071897">
    <property type="term" value="P:DNA biosynthetic process"/>
    <property type="evidence" value="ECO:0007669"/>
    <property type="project" value="UniProtKB-ARBA"/>
</dbReference>
<accession>A0AAU9TK03</accession>
<proteinExistence type="predicted"/>
<dbReference type="AlphaFoldDB" id="A0AAU9TK03"/>
<dbReference type="PROSITE" id="PS50878">
    <property type="entry name" value="RT_POL"/>
    <property type="match status" value="1"/>
</dbReference>
<dbReference type="SUPFAM" id="SSF56219">
    <property type="entry name" value="DNase I-like"/>
    <property type="match status" value="1"/>
</dbReference>
<dbReference type="PANTHER" id="PTHR19446">
    <property type="entry name" value="REVERSE TRANSCRIPTASES"/>
    <property type="match status" value="1"/>
</dbReference>
<evidence type="ECO:0000313" key="3">
    <source>
        <dbReference type="Proteomes" id="UP001153954"/>
    </source>
</evidence>
<dbReference type="SUPFAM" id="SSF56672">
    <property type="entry name" value="DNA/RNA polymerases"/>
    <property type="match status" value="1"/>
</dbReference>
<feature type="domain" description="Reverse transcriptase" evidence="1">
    <location>
        <begin position="475"/>
        <end position="661"/>
    </location>
</feature>
<dbReference type="Proteomes" id="UP001153954">
    <property type="component" value="Unassembled WGS sequence"/>
</dbReference>
<dbReference type="EMBL" id="CAKOGL010000005">
    <property type="protein sequence ID" value="CAH2086076.1"/>
    <property type="molecule type" value="Genomic_DNA"/>
</dbReference>
<name>A0AAU9TK03_EUPED</name>
<dbReference type="GO" id="GO:0003824">
    <property type="term" value="F:catalytic activity"/>
    <property type="evidence" value="ECO:0007669"/>
    <property type="project" value="InterPro"/>
</dbReference>
<dbReference type="CDD" id="cd01650">
    <property type="entry name" value="RT_nLTR_like"/>
    <property type="match status" value="1"/>
</dbReference>
<dbReference type="Pfam" id="PF03372">
    <property type="entry name" value="Exo_endo_phos"/>
    <property type="match status" value="1"/>
</dbReference>
<gene>
    <name evidence="2" type="ORF">EEDITHA_LOCUS2494</name>
</gene>
<reference evidence="2" key="1">
    <citation type="submission" date="2022-03" db="EMBL/GenBank/DDBJ databases">
        <authorList>
            <person name="Tunstrom K."/>
        </authorList>
    </citation>
    <scope>NUCLEOTIDE SEQUENCE</scope>
</reference>
<protein>
    <recommendedName>
        <fullName evidence="1">Reverse transcriptase domain-containing protein</fullName>
    </recommendedName>
</protein>
<dbReference type="Gene3D" id="3.60.10.10">
    <property type="entry name" value="Endonuclease/exonuclease/phosphatase"/>
    <property type="match status" value="1"/>
</dbReference>
<dbReference type="InterPro" id="IPR036691">
    <property type="entry name" value="Endo/exonu/phosph_ase_sf"/>
</dbReference>
<comment type="caution">
    <text evidence="2">The sequence shown here is derived from an EMBL/GenBank/DDBJ whole genome shotgun (WGS) entry which is preliminary data.</text>
</comment>
<keyword evidence="3" id="KW-1185">Reference proteome</keyword>
<dbReference type="CDD" id="cd09076">
    <property type="entry name" value="L1-EN"/>
    <property type="match status" value="1"/>
</dbReference>
<sequence>MILLKYSLEKIKYDIIGLAEVRRNGNSILEDDDHIFCYTGESKGLHGVGFLIRKKYKNNIENYTGISERVCLLNLRFAATKLSIIQIYAPTSDATEEEIDAFYDQIEKARSFAIGKIILLGDLNAKIGQRKPEESTILGPYCYGKRNPRGEKLVQYALKNKFTIINTIFKKNIKNLWTWITPDKQKRNQIDYILSNYPKLFTNIEIINKLSFPSDHRLLRGTITLGNQKKSRATFDSTPTVNLSNEKSQETYLSVLRKQVERINWEANDNIESYYLKIESSIQESLKSLTLIKTKKEIISEETKNLIKKRTELQHKHSKNTEEKKELSSLYKTTNKLLKKDYENYRMEIIEKHLLATGSQKKAFKQLNSEKNWIPKLKAQKTTKKQQTRKDLVKIASDFYTKLYDDKSVENYSYEKRSETDKRNLSIQPFDKEEIMLKIKKLKKDKSPGDDNIPNEALIVGKHLLIGPLTTLFTKILEKQEIPIKWAKSRIILIYKKGDPADINNYRPISLLPTLYKLFAMCLEKRIEPTIENNQPVEQAGFRQGYSTIDHIHTLEQVIEKYGEYKRNLYIAYVDYAKAFDSISHKSIWDALEHQNLPYIYINILKDIYRKSTSRVKLDRLGPEFNIRRGVKQGDPLSPKIFIAVLQNIMKDLDWEKKEYP</sequence>
<dbReference type="InterPro" id="IPR000477">
    <property type="entry name" value="RT_dom"/>
</dbReference>
<organism evidence="2 3">
    <name type="scientific">Euphydryas editha</name>
    <name type="common">Edith's checkerspot</name>
    <dbReference type="NCBI Taxonomy" id="104508"/>
    <lineage>
        <taxon>Eukaryota</taxon>
        <taxon>Metazoa</taxon>
        <taxon>Ecdysozoa</taxon>
        <taxon>Arthropoda</taxon>
        <taxon>Hexapoda</taxon>
        <taxon>Insecta</taxon>
        <taxon>Pterygota</taxon>
        <taxon>Neoptera</taxon>
        <taxon>Endopterygota</taxon>
        <taxon>Lepidoptera</taxon>
        <taxon>Glossata</taxon>
        <taxon>Ditrysia</taxon>
        <taxon>Papilionoidea</taxon>
        <taxon>Nymphalidae</taxon>
        <taxon>Nymphalinae</taxon>
        <taxon>Euphydryas</taxon>
    </lineage>
</organism>
<dbReference type="InterPro" id="IPR043502">
    <property type="entry name" value="DNA/RNA_pol_sf"/>
</dbReference>